<dbReference type="PANTHER" id="PTHR11113:SF14">
    <property type="entry name" value="N-ACETYLGLUCOSAMINE-6-PHOSPHATE DEACETYLASE"/>
    <property type="match status" value="1"/>
</dbReference>
<dbReference type="GO" id="GO:0019700">
    <property type="term" value="P:organic phosphonate catabolic process"/>
    <property type="evidence" value="ECO:0007669"/>
    <property type="project" value="InterPro"/>
</dbReference>
<proteinExistence type="inferred from homology"/>
<dbReference type="NCBIfam" id="NF011990">
    <property type="entry name" value="PRK15446.2-6"/>
    <property type="match status" value="1"/>
</dbReference>
<evidence type="ECO:0000313" key="4">
    <source>
        <dbReference type="EMBL" id="SMX34314.1"/>
    </source>
</evidence>
<dbReference type="InterPro" id="IPR012696">
    <property type="entry name" value="PhnM"/>
</dbReference>
<dbReference type="Gene3D" id="3.20.20.140">
    <property type="entry name" value="Metal-dependent hydrolases"/>
    <property type="match status" value="1"/>
</dbReference>
<name>A0A238JVX2_9RHOB</name>
<dbReference type="InterPro" id="IPR032466">
    <property type="entry name" value="Metal_Hydrolase"/>
</dbReference>
<feature type="domain" description="Amidohydrolase 3" evidence="3">
    <location>
        <begin position="314"/>
        <end position="371"/>
    </location>
</feature>
<protein>
    <submittedName>
        <fullName evidence="4">Alpha-D-ribose 1-methylphosphonate 5-triphosphate diphosphatase</fullName>
        <ecNumber evidence="4">3.6.1.63</ecNumber>
    </submittedName>
</protein>
<evidence type="ECO:0000256" key="2">
    <source>
        <dbReference type="ARBA" id="ARBA00022801"/>
    </source>
</evidence>
<evidence type="ECO:0000259" key="3">
    <source>
        <dbReference type="Pfam" id="PF07969"/>
    </source>
</evidence>
<dbReference type="PANTHER" id="PTHR11113">
    <property type="entry name" value="N-ACETYLGLUCOSAMINE-6-PHOSPHATE DEACETYLASE"/>
    <property type="match status" value="1"/>
</dbReference>
<dbReference type="NCBIfam" id="NF011987">
    <property type="entry name" value="PRK15446.2-3"/>
    <property type="match status" value="1"/>
</dbReference>
<dbReference type="PIRSF" id="PIRSF038971">
    <property type="entry name" value="PhnM"/>
    <property type="match status" value="1"/>
</dbReference>
<dbReference type="RefSeq" id="WP_093966389.1">
    <property type="nucleotide sequence ID" value="NZ_FXYE01000001.1"/>
</dbReference>
<dbReference type="SUPFAM" id="SSF51338">
    <property type="entry name" value="Composite domain of metallo-dependent hydrolases"/>
    <property type="match status" value="1"/>
</dbReference>
<sequence>MSQHLSPLRFTGATILRDGEMQQRSLAVADGRITKGPLPEVDMTGYLILPGIIDMHGDAFERHIAPRPTAPFDLMTGLAGTDREAAANGVTTAWLAQSWSWEGGHRGPARAEEVMDALARYRRHALSDLRLQIRCETHLVDTGPRLLAAIKRYGIDYVIFNNHLDEALDHAREQPEVIYHWAKQAGRTPEEHMALVNAAKARTKDVPRHLCNLADQFDALGVTYGSHDDPDGETRERYSMIGARIAEFPTSRRAAAAAKAMNDPVLMGAPNIVRGGSQSGNIAAMDLVTQNLCDALVSDYYYPALAAAAWRLVDERVKTLPEAWAMISEKPAEILRMPDRGRLDIGKRADICVVNEHTRRVEMTICGGRLSYLAGEAAHRFAGRLAALDMAAE</sequence>
<evidence type="ECO:0000256" key="1">
    <source>
        <dbReference type="ARBA" id="ARBA00010716"/>
    </source>
</evidence>
<dbReference type="Proteomes" id="UP000202922">
    <property type="component" value="Unassembled WGS sequence"/>
</dbReference>
<dbReference type="AlphaFoldDB" id="A0A238JVX2"/>
<dbReference type="Pfam" id="PF07969">
    <property type="entry name" value="Amidohydro_3"/>
    <property type="match status" value="1"/>
</dbReference>
<evidence type="ECO:0000313" key="5">
    <source>
        <dbReference type="Proteomes" id="UP000202922"/>
    </source>
</evidence>
<keyword evidence="2 4" id="KW-0378">Hydrolase</keyword>
<dbReference type="SUPFAM" id="SSF51556">
    <property type="entry name" value="Metallo-dependent hydrolases"/>
    <property type="match status" value="1"/>
</dbReference>
<organism evidence="4 5">
    <name type="scientific">Actibacterium lipolyticum</name>
    <dbReference type="NCBI Taxonomy" id="1524263"/>
    <lineage>
        <taxon>Bacteria</taxon>
        <taxon>Pseudomonadati</taxon>
        <taxon>Pseudomonadota</taxon>
        <taxon>Alphaproteobacteria</taxon>
        <taxon>Rhodobacterales</taxon>
        <taxon>Roseobacteraceae</taxon>
        <taxon>Actibacterium</taxon>
    </lineage>
</organism>
<comment type="similarity">
    <text evidence="1">Belongs to the metallo-dependent hydrolases superfamily. NagA family.</text>
</comment>
<gene>
    <name evidence="4" type="primary">phnM_1</name>
    <name evidence="4" type="ORF">COL8621_01249</name>
</gene>
<dbReference type="InterPro" id="IPR013108">
    <property type="entry name" value="Amidohydro_3"/>
</dbReference>
<dbReference type="EC" id="3.6.1.63" evidence="4"/>
<dbReference type="Gene3D" id="2.30.40.10">
    <property type="entry name" value="Urease, subunit C, domain 1"/>
    <property type="match status" value="1"/>
</dbReference>
<reference evidence="5" key="1">
    <citation type="submission" date="2017-05" db="EMBL/GenBank/DDBJ databases">
        <authorList>
            <person name="Rodrigo-Torres L."/>
            <person name="Arahal R. D."/>
            <person name="Lucena T."/>
        </authorList>
    </citation>
    <scope>NUCLEOTIDE SEQUENCE [LARGE SCALE GENOMIC DNA]</scope>
    <source>
        <strain evidence="5">CECT 8621</strain>
    </source>
</reference>
<dbReference type="GO" id="GO:0006046">
    <property type="term" value="P:N-acetylglucosamine catabolic process"/>
    <property type="evidence" value="ECO:0007669"/>
    <property type="project" value="TreeGrafter"/>
</dbReference>
<dbReference type="EMBL" id="FXYE01000001">
    <property type="protein sequence ID" value="SMX34314.1"/>
    <property type="molecule type" value="Genomic_DNA"/>
</dbReference>
<dbReference type="OrthoDB" id="9785413at2"/>
<dbReference type="InterPro" id="IPR011059">
    <property type="entry name" value="Metal-dep_hydrolase_composite"/>
</dbReference>
<keyword evidence="5" id="KW-1185">Reference proteome</keyword>
<accession>A0A238JVX2</accession>
<dbReference type="GO" id="GO:0008448">
    <property type="term" value="F:N-acetylglucosamine-6-phosphate deacetylase activity"/>
    <property type="evidence" value="ECO:0007669"/>
    <property type="project" value="TreeGrafter"/>
</dbReference>